<protein>
    <submittedName>
        <fullName evidence="1">Uncharacterized protein</fullName>
    </submittedName>
</protein>
<dbReference type="EMBL" id="AMYD01003291">
    <property type="protein sequence ID" value="EQB46692.1"/>
    <property type="molecule type" value="Genomic_DNA"/>
</dbReference>
<proteinExistence type="predicted"/>
<comment type="caution">
    <text evidence="1">The sequence shown here is derived from an EMBL/GenBank/DDBJ whole genome shotgun (WGS) entry which is preliminary data.</text>
</comment>
<gene>
    <name evidence="1" type="ORF">CGLO_14241</name>
</gene>
<accession>T0JUP8</accession>
<reference evidence="2" key="1">
    <citation type="journal article" date="2013" name="Mol. Plant Microbe Interact.">
        <title>Global aspects of pacC regulation of pathogenicity genes in Colletotrichum gloeosporioides as revealed by transcriptome analysis.</title>
        <authorList>
            <person name="Alkan N."/>
            <person name="Meng X."/>
            <person name="Friedlander G."/>
            <person name="Reuveni E."/>
            <person name="Sukno S."/>
            <person name="Sherman A."/>
            <person name="Thon M."/>
            <person name="Fluhr R."/>
            <person name="Prusky D."/>
        </authorList>
    </citation>
    <scope>NUCLEOTIDE SEQUENCE [LARGE SCALE GENOMIC DNA]</scope>
    <source>
        <strain evidence="2">Cg-14</strain>
    </source>
</reference>
<evidence type="ECO:0000313" key="2">
    <source>
        <dbReference type="Proteomes" id="UP000015530"/>
    </source>
</evidence>
<name>T0JUP8_COLGC</name>
<dbReference type="Proteomes" id="UP000015530">
    <property type="component" value="Unassembled WGS sequence"/>
</dbReference>
<evidence type="ECO:0000313" key="1">
    <source>
        <dbReference type="EMBL" id="EQB46692.1"/>
    </source>
</evidence>
<organism evidence="1 2">
    <name type="scientific">Colletotrichum gloeosporioides (strain Cg-14)</name>
    <name type="common">Anthracnose fungus</name>
    <name type="synonym">Glomerella cingulata</name>
    <dbReference type="NCBI Taxonomy" id="1237896"/>
    <lineage>
        <taxon>Eukaryota</taxon>
        <taxon>Fungi</taxon>
        <taxon>Dikarya</taxon>
        <taxon>Ascomycota</taxon>
        <taxon>Pezizomycotina</taxon>
        <taxon>Sordariomycetes</taxon>
        <taxon>Hypocreomycetidae</taxon>
        <taxon>Glomerellales</taxon>
        <taxon>Glomerellaceae</taxon>
        <taxon>Colletotrichum</taxon>
        <taxon>Colletotrichum gloeosporioides species complex</taxon>
    </lineage>
</organism>
<dbReference type="HOGENOM" id="CLU_3436816_0_0_1"/>
<sequence>MIFERLGLARPT</sequence>